<feature type="region of interest" description="Disordered" evidence="1">
    <location>
        <begin position="723"/>
        <end position="754"/>
    </location>
</feature>
<dbReference type="RefSeq" id="WP_092209668.1">
    <property type="nucleotide sequence ID" value="NZ_FMUX01000004.1"/>
</dbReference>
<organism evidence="3 4">
    <name type="scientific">Desulfoluna spongiiphila</name>
    <dbReference type="NCBI Taxonomy" id="419481"/>
    <lineage>
        <taxon>Bacteria</taxon>
        <taxon>Pseudomonadati</taxon>
        <taxon>Thermodesulfobacteriota</taxon>
        <taxon>Desulfobacteria</taxon>
        <taxon>Desulfobacterales</taxon>
        <taxon>Desulfolunaceae</taxon>
        <taxon>Desulfoluna</taxon>
    </lineage>
</organism>
<gene>
    <name evidence="3" type="ORF">SAMN05216233_1047</name>
</gene>
<reference evidence="3 4" key="1">
    <citation type="submission" date="2016-10" db="EMBL/GenBank/DDBJ databases">
        <authorList>
            <person name="de Groot N.N."/>
        </authorList>
    </citation>
    <scope>NUCLEOTIDE SEQUENCE [LARGE SCALE GENOMIC DNA]</scope>
    <source>
        <strain evidence="3 4">AA1</strain>
    </source>
</reference>
<evidence type="ECO:0000256" key="2">
    <source>
        <dbReference type="SAM" id="SignalP"/>
    </source>
</evidence>
<dbReference type="Pfam" id="PF08309">
    <property type="entry name" value="LVIVD"/>
    <property type="match status" value="5"/>
</dbReference>
<evidence type="ECO:0000256" key="1">
    <source>
        <dbReference type="SAM" id="MobiDB-lite"/>
    </source>
</evidence>
<dbReference type="OrthoDB" id="5421343at2"/>
<feature type="region of interest" description="Disordered" evidence="1">
    <location>
        <begin position="127"/>
        <end position="148"/>
    </location>
</feature>
<proteinExistence type="predicted"/>
<dbReference type="SUPFAM" id="SSF51004">
    <property type="entry name" value="C-terminal (heme d1) domain of cytochrome cd1-nitrite reductase"/>
    <property type="match status" value="1"/>
</dbReference>
<dbReference type="STRING" id="419481.SAMN05216233_1047"/>
<dbReference type="AlphaFoldDB" id="A0A1G5D5L6"/>
<dbReference type="InterPro" id="IPR011048">
    <property type="entry name" value="Haem_d1_sf"/>
</dbReference>
<feature type="compositionally biased region" description="Low complexity" evidence="1">
    <location>
        <begin position="727"/>
        <end position="742"/>
    </location>
</feature>
<evidence type="ECO:0000313" key="3">
    <source>
        <dbReference type="EMBL" id="SCY10139.1"/>
    </source>
</evidence>
<evidence type="ECO:0000313" key="4">
    <source>
        <dbReference type="Proteomes" id="UP000198870"/>
    </source>
</evidence>
<protein>
    <submittedName>
        <fullName evidence="3">Uncharacterized conserved protein</fullName>
    </submittedName>
</protein>
<keyword evidence="4" id="KW-1185">Reference proteome</keyword>
<feature type="signal peptide" evidence="2">
    <location>
        <begin position="1"/>
        <end position="20"/>
    </location>
</feature>
<name>A0A1G5D5L6_9BACT</name>
<keyword evidence="2" id="KW-0732">Signal</keyword>
<dbReference type="Proteomes" id="UP000198870">
    <property type="component" value="Unassembled WGS sequence"/>
</dbReference>
<dbReference type="InterPro" id="IPR013211">
    <property type="entry name" value="LVIVD"/>
</dbReference>
<dbReference type="EMBL" id="FMUX01000004">
    <property type="protein sequence ID" value="SCY10139.1"/>
    <property type="molecule type" value="Genomic_DNA"/>
</dbReference>
<sequence length="754" mass="78316">MSLKHCLLALVVLCAVTVNADATTSLSAIARWPYTPVASFLNPSPNAVDSGAHVNYTEPLVIWSVGDTVSILTSDTMAPVSAFRVETSTVIHDIHYDSTPGAETLYVAAGKSGLLIYDLSGLTGAPSAAASVPRGTLSQAPGNPGSRLISETQTQAVPEIDARGLGYYDGFIFLADMNFGMRVINVTDPDAPVEEPLTTQTADRISGYKQPDINGTYKTTGGYTNAAACRYDSRTYALVLDYYYGMRVFDVTDPKVIAAPVSKDMRSNLLYGSIALVTGLFAAEAPDGRFYAYVTAMDAYAEYSVASKLKVLVPGATLGDSPIVNTGRSLSPGDATGITVSNLTGFLADGDKGLQVIDFSATPVDGEVLDYPIIGSYDTHTRGSYSVDLVGDDAFMAAAENGLQKIDVATPSAPAHTQTVPSPVSGDAVWHEADHVYLLDGDSGLFIFNAAEPSSLLLKGFYENGGPAYDIAVSGNVACIADGTRGLTLVDVSTKSAPVLFSTTSTSDTATAVATFASGAKTYACVANGASQPYLVIDITTPATPGSPRAATTAGFTPGAAKDVATLGTHAYFADERGLKIVDIANPESPAVVAEKDTPGTAVAVAVFAQGGRIYALIADQSRGIIIEDVTNPLAIPGTVALIPPPDTGTYNHLDIENQIAFATAGEGGLTAFDISNPEAPKAVASYSTKSSAEQTSAFVKDGTLHGALAEKYNGLVITTLKETTPEEPAAPMESPSSSSSSCFINSADDNRLF</sequence>
<accession>A0A1G5D5L6</accession>
<feature type="chain" id="PRO_5011729178" evidence="2">
    <location>
        <begin position="21"/>
        <end position="754"/>
    </location>
</feature>